<keyword evidence="2" id="KW-1185">Reference proteome</keyword>
<reference evidence="1" key="1">
    <citation type="submission" date="2020-08" db="EMBL/GenBank/DDBJ databases">
        <title>Genome public.</title>
        <authorList>
            <person name="Liu C."/>
            <person name="Sun Q."/>
        </authorList>
    </citation>
    <scope>NUCLEOTIDE SEQUENCE</scope>
    <source>
        <strain evidence="1">NSJ-32</strain>
    </source>
</reference>
<sequence>METILQELLAAMQQDEPIPFDAIPSIDLYMDQVTTYLDSLLSSNLRSQEDKVFTKTMINNYTKDGLLPSPVKKKYTRCHLMLLIMIFKLKQTLSISDIGQLLSPVIQNPDLLPSFYEQFCQIEQMQKQEFLSRTQQEFTEVQNLLAESQATEALRLYAMALAAQAASQKRLAEKILDQLQAESQK</sequence>
<protein>
    <submittedName>
        <fullName evidence="1">DUF1836 domain-containing protein</fullName>
    </submittedName>
</protein>
<dbReference type="EMBL" id="JACRSQ010000002">
    <property type="protein sequence ID" value="MBC8542381.1"/>
    <property type="molecule type" value="Genomic_DNA"/>
</dbReference>
<comment type="caution">
    <text evidence="1">The sequence shown here is derived from an EMBL/GenBank/DDBJ whole genome shotgun (WGS) entry which is preliminary data.</text>
</comment>
<dbReference type="AlphaFoldDB" id="A0A926DQX6"/>
<organism evidence="1 2">
    <name type="scientific">Bianquea renquensis</name>
    <dbReference type="NCBI Taxonomy" id="2763661"/>
    <lineage>
        <taxon>Bacteria</taxon>
        <taxon>Bacillati</taxon>
        <taxon>Bacillota</taxon>
        <taxon>Clostridia</taxon>
        <taxon>Eubacteriales</taxon>
        <taxon>Bianqueaceae</taxon>
        <taxon>Bianquea</taxon>
    </lineage>
</organism>
<evidence type="ECO:0000313" key="2">
    <source>
        <dbReference type="Proteomes" id="UP000657006"/>
    </source>
</evidence>
<dbReference type="Proteomes" id="UP000657006">
    <property type="component" value="Unassembled WGS sequence"/>
</dbReference>
<dbReference type="Pfam" id="PF08876">
    <property type="entry name" value="DUF1836"/>
    <property type="match status" value="1"/>
</dbReference>
<accession>A0A926DQX6</accession>
<dbReference type="InterPro" id="IPR014975">
    <property type="entry name" value="DUF1836"/>
</dbReference>
<proteinExistence type="predicted"/>
<dbReference type="RefSeq" id="WP_177715060.1">
    <property type="nucleotide sequence ID" value="NZ_JACRSQ010000002.1"/>
</dbReference>
<name>A0A926DQX6_9FIRM</name>
<dbReference type="PANTHER" id="PTHR40056:SF1">
    <property type="entry name" value="DUF1836 DOMAIN-CONTAINING PROTEIN"/>
    <property type="match status" value="1"/>
</dbReference>
<evidence type="ECO:0000313" key="1">
    <source>
        <dbReference type="EMBL" id="MBC8542381.1"/>
    </source>
</evidence>
<gene>
    <name evidence="1" type="ORF">H8730_02315</name>
</gene>
<dbReference type="PANTHER" id="PTHR40056">
    <property type="entry name" value="HYPOTHETICAL CYTOSOLIC PROTEIN"/>
    <property type="match status" value="1"/>
</dbReference>